<evidence type="ECO:0000313" key="1">
    <source>
        <dbReference type="EMBL" id="VFJ52909.1"/>
    </source>
</evidence>
<gene>
    <name evidence="2" type="ORF">BECKDK2373B_GA0170837_106023</name>
    <name evidence="1" type="ORF">BECKDK2373C_GA0170839_103811</name>
</gene>
<name>A0A450SRT3_9GAMM</name>
<protein>
    <submittedName>
        <fullName evidence="2">Uncharacterized protein</fullName>
    </submittedName>
</protein>
<dbReference type="EMBL" id="CAADEY010000038">
    <property type="protein sequence ID" value="VFJ52909.1"/>
    <property type="molecule type" value="Genomic_DNA"/>
</dbReference>
<sequence length="88" mass="9807">MRFAYPPYAGTFFIRWGDAAQHDRFVAILVGPKTRTKNSAHLAEPTENVTAYHLSCGRARLLPSLVSRHLRLGRSLALPNDSGNVSTW</sequence>
<organism evidence="2">
    <name type="scientific">Candidatus Kentrum sp. DK</name>
    <dbReference type="NCBI Taxonomy" id="2126562"/>
    <lineage>
        <taxon>Bacteria</taxon>
        <taxon>Pseudomonadati</taxon>
        <taxon>Pseudomonadota</taxon>
        <taxon>Gammaproteobacteria</taxon>
        <taxon>Candidatus Kentrum</taxon>
    </lineage>
</organism>
<dbReference type="EMBL" id="CAADEX010000060">
    <property type="protein sequence ID" value="VFJ56680.1"/>
    <property type="molecule type" value="Genomic_DNA"/>
</dbReference>
<evidence type="ECO:0000313" key="2">
    <source>
        <dbReference type="EMBL" id="VFJ56680.1"/>
    </source>
</evidence>
<accession>A0A450SRT3</accession>
<proteinExistence type="predicted"/>
<reference evidence="2" key="1">
    <citation type="submission" date="2019-02" db="EMBL/GenBank/DDBJ databases">
        <authorList>
            <person name="Gruber-Vodicka R. H."/>
            <person name="Seah K. B. B."/>
        </authorList>
    </citation>
    <scope>NUCLEOTIDE SEQUENCE</scope>
    <source>
        <strain evidence="1">BECK_DK161</strain>
        <strain evidence="2">BECK_DK47</strain>
    </source>
</reference>
<dbReference type="AlphaFoldDB" id="A0A450SRT3"/>